<organism evidence="1 2">
    <name type="scientific">Trichothecium roseum</name>
    <dbReference type="NCBI Taxonomy" id="47278"/>
    <lineage>
        <taxon>Eukaryota</taxon>
        <taxon>Fungi</taxon>
        <taxon>Dikarya</taxon>
        <taxon>Ascomycota</taxon>
        <taxon>Pezizomycotina</taxon>
        <taxon>Sordariomycetes</taxon>
        <taxon>Hypocreomycetidae</taxon>
        <taxon>Hypocreales</taxon>
        <taxon>Hypocreales incertae sedis</taxon>
        <taxon>Trichothecium</taxon>
    </lineage>
</organism>
<dbReference type="Proteomes" id="UP001163324">
    <property type="component" value="Chromosome 5"/>
</dbReference>
<comment type="caution">
    <text evidence="1">The sequence shown here is derived from an EMBL/GenBank/DDBJ whole genome shotgun (WGS) entry which is preliminary data.</text>
</comment>
<gene>
    <name evidence="1" type="ORF">N3K66_005480</name>
</gene>
<name>A0ACC0UXZ0_9HYPO</name>
<reference evidence="1" key="1">
    <citation type="submission" date="2022-10" db="EMBL/GenBank/DDBJ databases">
        <title>Complete Genome of Trichothecium roseum strain YXFP-22015, a Plant Pathogen Isolated from Citrus.</title>
        <authorList>
            <person name="Wang Y."/>
            <person name="Zhu L."/>
        </authorList>
    </citation>
    <scope>NUCLEOTIDE SEQUENCE</scope>
    <source>
        <strain evidence="1">YXFP-22015</strain>
    </source>
</reference>
<protein>
    <submittedName>
        <fullName evidence="1">Uncharacterized protein</fullName>
    </submittedName>
</protein>
<proteinExistence type="predicted"/>
<evidence type="ECO:0000313" key="1">
    <source>
        <dbReference type="EMBL" id="KAI9899019.1"/>
    </source>
</evidence>
<sequence>MGIVKNLTAALAAFSTAAAAAQLQQVTSFGDNPSNVRMYIYVPDSLPADPAVVVAIHYCTGTAQAYYGGTQYAALADQHGYIVVYPESPYSGGCWDVSSDATLSRDGGGDSQGIASMVRYVVEEHGADASRVFVLGSSSGAMMTNVLAATYPDLFQAASVHSGVPAGCFYTGTVNGWNSDCSGGTFIQTQEEWAQTARDMYPGYDGARPRVQVFHGDADTTLSGRNYGETIKQWTGVFGYDAEPDETAPNDPASPWTREVYGEKVVGYIGAGLGHSTPLFEERDLEWFGII</sequence>
<dbReference type="EMBL" id="CM047944">
    <property type="protein sequence ID" value="KAI9899019.1"/>
    <property type="molecule type" value="Genomic_DNA"/>
</dbReference>
<evidence type="ECO:0000313" key="2">
    <source>
        <dbReference type="Proteomes" id="UP001163324"/>
    </source>
</evidence>
<accession>A0ACC0UXZ0</accession>
<keyword evidence="2" id="KW-1185">Reference proteome</keyword>